<organism evidence="1 2">
    <name type="scientific">[Mycobacterium] crassicus</name>
    <dbReference type="NCBI Taxonomy" id="2872309"/>
    <lineage>
        <taxon>Bacteria</taxon>
        <taxon>Bacillati</taxon>
        <taxon>Actinomycetota</taxon>
        <taxon>Actinomycetes</taxon>
        <taxon>Mycobacteriales</taxon>
        <taxon>Mycobacteriaceae</taxon>
        <taxon>Mycolicibacter</taxon>
    </lineage>
</organism>
<reference evidence="1 2" key="1">
    <citation type="submission" date="2023-12" db="EMBL/GenBank/DDBJ databases">
        <title>Description of new species of Mycobacterium terrae complex isolated from sewage at the Sao Paulo Zoological Park Foundation in Brazil.</title>
        <authorList>
            <person name="Romagnoli C.L."/>
            <person name="Conceicao E.C."/>
            <person name="Machado E."/>
            <person name="Barreto L.B.P.F."/>
            <person name="Sharma A."/>
            <person name="Silva N.M."/>
            <person name="Marques L.E."/>
            <person name="Juliana M.A."/>
            <person name="Lourenco M.C.S."/>
            <person name="Digiampietri L.A."/>
            <person name="Suffys P.N."/>
            <person name="Viana-Niero C."/>
        </authorList>
    </citation>
    <scope>NUCLEOTIDE SEQUENCE [LARGE SCALE GENOMIC DNA]</scope>
    <source>
        <strain evidence="1 2">MYC098</strain>
    </source>
</reference>
<dbReference type="Proteomes" id="UP001299596">
    <property type="component" value="Unassembled WGS sequence"/>
</dbReference>
<sequence length="164" mass="18116">MATMNLTEYARNQGISESTARRWHRDGQLPHPWRKVGRLILVDVPESGAQATYPPKTAAYVCVTSSKDSEKRMRSVRRWAGSHGISVDTEFFDQDGTCQNLITLLSDPSITRIITDRNPFNDRDLVAAALAAHGRELITTTAQPQRTAAPIPFEPRVARSGTGA</sequence>
<dbReference type="EMBL" id="JAYJJR010000016">
    <property type="protein sequence ID" value="MEB3023393.1"/>
    <property type="molecule type" value="Genomic_DNA"/>
</dbReference>
<gene>
    <name evidence="1" type="ORF">K6T79_20420</name>
</gene>
<evidence type="ECO:0000313" key="1">
    <source>
        <dbReference type="EMBL" id="MEB3023393.1"/>
    </source>
</evidence>
<comment type="caution">
    <text evidence="1">The sequence shown here is derived from an EMBL/GenBank/DDBJ whole genome shotgun (WGS) entry which is preliminary data.</text>
</comment>
<accession>A0ABU5XM78</accession>
<proteinExistence type="predicted"/>
<name>A0ABU5XM78_9MYCO</name>
<evidence type="ECO:0000313" key="2">
    <source>
        <dbReference type="Proteomes" id="UP001299596"/>
    </source>
</evidence>
<keyword evidence="2" id="KW-1185">Reference proteome</keyword>
<dbReference type="RefSeq" id="WP_329780392.1">
    <property type="nucleotide sequence ID" value="NZ_JAYJJR010000016.1"/>
</dbReference>
<protein>
    <recommendedName>
        <fullName evidence="3">IS607 family transposase</fullName>
    </recommendedName>
</protein>
<evidence type="ECO:0008006" key="3">
    <source>
        <dbReference type="Google" id="ProtNLM"/>
    </source>
</evidence>